<comment type="caution">
    <text evidence="7">The sequence shown here is derived from an EMBL/GenBank/DDBJ whole genome shotgun (WGS) entry which is preliminary data.</text>
</comment>
<dbReference type="Proteomes" id="UP001247307">
    <property type="component" value="Unassembled WGS sequence"/>
</dbReference>
<dbReference type="GO" id="GO:0005829">
    <property type="term" value="C:cytosol"/>
    <property type="evidence" value="ECO:0007669"/>
    <property type="project" value="TreeGrafter"/>
</dbReference>
<comment type="catalytic activity">
    <reaction evidence="2">
        <text>thiamine + H2O = 5-(2-hydroxyethyl)-4-methylthiazole + 4-amino-5-hydroxymethyl-2-methylpyrimidine + H(+)</text>
        <dbReference type="Rhea" id="RHEA:17509"/>
        <dbReference type="ChEBI" id="CHEBI:15377"/>
        <dbReference type="ChEBI" id="CHEBI:15378"/>
        <dbReference type="ChEBI" id="CHEBI:16892"/>
        <dbReference type="ChEBI" id="CHEBI:17957"/>
        <dbReference type="ChEBI" id="CHEBI:18385"/>
        <dbReference type="EC" id="3.5.99.2"/>
    </reaction>
</comment>
<feature type="binding site" evidence="4">
    <location>
        <position position="87"/>
    </location>
    <ligand>
        <name>substrate</name>
    </ligand>
</feature>
<name>A0AAE3YJM1_9MICC</name>
<keyword evidence="8" id="KW-1185">Reference proteome</keyword>
<dbReference type="InterPro" id="IPR016084">
    <property type="entry name" value="Haem_Oase-like_multi-hlx"/>
</dbReference>
<evidence type="ECO:0000256" key="3">
    <source>
        <dbReference type="PIRSR" id="PIRSR003170-1"/>
    </source>
</evidence>
<dbReference type="PIRSF" id="PIRSF003170">
    <property type="entry name" value="Pet18p"/>
    <property type="match status" value="1"/>
</dbReference>
<evidence type="ECO:0000313" key="7">
    <source>
        <dbReference type="EMBL" id="MDR6892906.1"/>
    </source>
</evidence>
<proteinExistence type="inferred from homology"/>
<evidence type="ECO:0000256" key="5">
    <source>
        <dbReference type="SAM" id="MobiDB-lite"/>
    </source>
</evidence>
<reference evidence="7" key="1">
    <citation type="submission" date="2023-07" db="EMBL/GenBank/DDBJ databases">
        <title>Sequencing the genomes of 1000 actinobacteria strains.</title>
        <authorList>
            <person name="Klenk H.-P."/>
        </authorList>
    </citation>
    <scope>NUCLEOTIDE SEQUENCE</scope>
    <source>
        <strain evidence="7">DSM 13988</strain>
    </source>
</reference>
<dbReference type="CDD" id="cd19358">
    <property type="entry name" value="TenA_E_Spr0628-like"/>
    <property type="match status" value="1"/>
</dbReference>
<comment type="catalytic activity">
    <reaction evidence="2">
        <text>4-amino-5-aminomethyl-2-methylpyrimidine + H2O = 4-amino-5-hydroxymethyl-2-methylpyrimidine + NH4(+)</text>
        <dbReference type="Rhea" id="RHEA:31799"/>
        <dbReference type="ChEBI" id="CHEBI:15377"/>
        <dbReference type="ChEBI" id="CHEBI:16892"/>
        <dbReference type="ChEBI" id="CHEBI:28938"/>
        <dbReference type="ChEBI" id="CHEBI:63416"/>
        <dbReference type="EC" id="3.5.99.2"/>
    </reaction>
</comment>
<dbReference type="InterPro" id="IPR026285">
    <property type="entry name" value="TenA_E"/>
</dbReference>
<feature type="binding site" evidence="4">
    <location>
        <position position="49"/>
    </location>
    <ligand>
        <name>substrate</name>
    </ligand>
</feature>
<dbReference type="RefSeq" id="WP_309852666.1">
    <property type="nucleotide sequence ID" value="NZ_BAAAIU010000004.1"/>
</dbReference>
<accession>A0AAE3YJM1</accession>
<comment type="function">
    <text evidence="2">Catalyzes an amino-pyrimidine hydrolysis reaction at the C5' of the pyrimidine moiety of thiamine compounds, a reaction that is part of a thiamine salvage pathway. Thus, catalyzes the conversion of 4-amino-5-aminomethyl-2-methylpyrimidine to 4-amino-5-hydroxymethyl-2-methylpyrimidine (HMP).</text>
</comment>
<comment type="pathway">
    <text evidence="1 2">Cofactor biosynthesis; thiamine diphosphate biosynthesis.</text>
</comment>
<gene>
    <name evidence="7" type="ORF">J2S35_001846</name>
</gene>
<sequence>MTDTQPRFTDALRHAHAETWDAVVRHRFVRELFAGSVPDTVMAGYLVQDYRFFDDFIRLLGAAICAADSTDARITLARVAGEVAGDENTYFLRCFEALGADEPLRAETPDSPATAGFLALMREAVASQNYAAILAVLVVAEWSYLSWARTAPATLPQDFVHAEWVDLHDGPEFRERVAFLRAELDRVGPGEESVAADFFGRAIALERDFFDDAYAHPLTAARRAASGPEPSGTVRRPRRLRA</sequence>
<dbReference type="AlphaFoldDB" id="A0AAE3YJM1"/>
<evidence type="ECO:0000313" key="8">
    <source>
        <dbReference type="Proteomes" id="UP001247307"/>
    </source>
</evidence>
<dbReference type="Gene3D" id="1.20.910.10">
    <property type="entry name" value="Heme oxygenase-like"/>
    <property type="match status" value="1"/>
</dbReference>
<dbReference type="Pfam" id="PF03070">
    <property type="entry name" value="TENA_THI-4"/>
    <property type="match status" value="1"/>
</dbReference>
<comment type="similarity">
    <text evidence="2">Belongs to the TenA family.</text>
</comment>
<dbReference type="EC" id="3.5.99.2" evidence="2"/>
<feature type="binding site" evidence="4">
    <location>
        <position position="141"/>
    </location>
    <ligand>
        <name>substrate</name>
    </ligand>
</feature>
<dbReference type="GO" id="GO:0050334">
    <property type="term" value="F:thiaminase activity"/>
    <property type="evidence" value="ECO:0007669"/>
    <property type="project" value="UniProtKB-UniRule"/>
</dbReference>
<feature type="region of interest" description="Disordered" evidence="5">
    <location>
        <begin position="222"/>
        <end position="242"/>
    </location>
</feature>
<organism evidence="7 8">
    <name type="scientific">Falsarthrobacter nasiphocae</name>
    <dbReference type="NCBI Taxonomy" id="189863"/>
    <lineage>
        <taxon>Bacteria</taxon>
        <taxon>Bacillati</taxon>
        <taxon>Actinomycetota</taxon>
        <taxon>Actinomycetes</taxon>
        <taxon>Micrococcales</taxon>
        <taxon>Micrococcaceae</taxon>
        <taxon>Falsarthrobacter</taxon>
    </lineage>
</organism>
<dbReference type="PANTHER" id="PTHR43198">
    <property type="entry name" value="BIFUNCTIONAL TH2 PROTEIN"/>
    <property type="match status" value="1"/>
</dbReference>
<evidence type="ECO:0000259" key="6">
    <source>
        <dbReference type="Pfam" id="PF03070"/>
    </source>
</evidence>
<dbReference type="PANTHER" id="PTHR43198:SF2">
    <property type="entry name" value="SI:CH1073-67J19.1-RELATED"/>
    <property type="match status" value="1"/>
</dbReference>
<dbReference type="InterPro" id="IPR050967">
    <property type="entry name" value="Thiamine_Salvage_TenA"/>
</dbReference>
<evidence type="ECO:0000256" key="1">
    <source>
        <dbReference type="ARBA" id="ARBA00004948"/>
    </source>
</evidence>
<keyword evidence="2" id="KW-0784">Thiamine biosynthesis</keyword>
<dbReference type="GO" id="GO:0009228">
    <property type="term" value="P:thiamine biosynthetic process"/>
    <property type="evidence" value="ECO:0007669"/>
    <property type="project" value="UniProtKB-KW"/>
</dbReference>
<keyword evidence="2 7" id="KW-0378">Hydrolase</keyword>
<dbReference type="InterPro" id="IPR004305">
    <property type="entry name" value="Thiaminase-2/PQQC"/>
</dbReference>
<feature type="domain" description="Thiaminase-2/PQQC" evidence="6">
    <location>
        <begin position="15"/>
        <end position="187"/>
    </location>
</feature>
<evidence type="ECO:0000256" key="4">
    <source>
        <dbReference type="PIRSR" id="PIRSR003170-2"/>
    </source>
</evidence>
<protein>
    <recommendedName>
        <fullName evidence="2">Aminopyrimidine aminohydrolase</fullName>
        <ecNumber evidence="2">3.5.99.2</ecNumber>
    </recommendedName>
</protein>
<dbReference type="EMBL" id="JAVDUI010000001">
    <property type="protein sequence ID" value="MDR6892906.1"/>
    <property type="molecule type" value="Genomic_DNA"/>
</dbReference>
<dbReference type="SUPFAM" id="SSF48613">
    <property type="entry name" value="Heme oxygenase-like"/>
    <property type="match status" value="1"/>
</dbReference>
<feature type="active site" description="Proton donor" evidence="3">
    <location>
        <position position="206"/>
    </location>
</feature>
<evidence type="ECO:0000256" key="2">
    <source>
        <dbReference type="PIRNR" id="PIRNR003170"/>
    </source>
</evidence>